<dbReference type="RefSeq" id="XP_009257513.1">
    <property type="nucleotide sequence ID" value="XM_009259238.1"/>
</dbReference>
<dbReference type="GeneID" id="20364738"/>
<accession>K3VGN5</accession>
<evidence type="ECO:0000313" key="1">
    <source>
        <dbReference type="EMBL" id="EKJ73502.1"/>
    </source>
</evidence>
<evidence type="ECO:0000313" key="2">
    <source>
        <dbReference type="Proteomes" id="UP000007978"/>
    </source>
</evidence>
<organism evidence="1 2">
    <name type="scientific">Fusarium pseudograminearum (strain CS3096)</name>
    <name type="common">Wheat and barley crown-rot fungus</name>
    <dbReference type="NCBI Taxonomy" id="1028729"/>
    <lineage>
        <taxon>Eukaryota</taxon>
        <taxon>Fungi</taxon>
        <taxon>Dikarya</taxon>
        <taxon>Ascomycota</taxon>
        <taxon>Pezizomycotina</taxon>
        <taxon>Sordariomycetes</taxon>
        <taxon>Hypocreomycetidae</taxon>
        <taxon>Hypocreales</taxon>
        <taxon>Nectriaceae</taxon>
        <taxon>Fusarium</taxon>
    </lineage>
</organism>
<reference evidence="1 2" key="1">
    <citation type="journal article" date="2012" name="PLoS Pathog.">
        <title>Comparative pathogenomics reveals horizontally acquired novel virulence genes in fungi infecting cereal hosts.</title>
        <authorList>
            <person name="Gardiner D.M."/>
            <person name="McDonald M.C."/>
            <person name="Covarelli L."/>
            <person name="Solomon P.S."/>
            <person name="Rusu A.G."/>
            <person name="Marshall M."/>
            <person name="Kazan K."/>
            <person name="Chakraborty S."/>
            <person name="McDonald B.A."/>
            <person name="Manners J.M."/>
        </authorList>
    </citation>
    <scope>NUCLEOTIDE SEQUENCE [LARGE SCALE GENOMIC DNA]</scope>
    <source>
        <strain evidence="1 2">CS3096</strain>
    </source>
</reference>
<sequence length="32" mass="3566">MDLDLALKRMGEREEVPICFGLPVPVINLIIA</sequence>
<protein>
    <submittedName>
        <fullName evidence="1">Uncharacterized protein</fullName>
    </submittedName>
</protein>
<gene>
    <name evidence="1" type="ORF">FPSE_06120</name>
</gene>
<dbReference type="AlphaFoldDB" id="K3VGN5"/>
<proteinExistence type="predicted"/>
<dbReference type="HOGENOM" id="CLU_3392431_0_0_1"/>
<dbReference type="Proteomes" id="UP000007978">
    <property type="component" value="Chromosome 3"/>
</dbReference>
<keyword evidence="2" id="KW-1185">Reference proteome</keyword>
<comment type="caution">
    <text evidence="1">The sequence shown here is derived from an EMBL/GenBank/DDBJ whole genome shotgun (WGS) entry which is preliminary data.</text>
</comment>
<dbReference type="EMBL" id="AFNW01000134">
    <property type="protein sequence ID" value="EKJ73502.1"/>
    <property type="molecule type" value="Genomic_DNA"/>
</dbReference>
<dbReference type="KEGG" id="fpu:FPSE_06120"/>
<name>K3VGN5_FUSPC</name>